<accession>A0A563DWS7</accession>
<dbReference type="InterPro" id="IPR036465">
    <property type="entry name" value="vWFA_dom_sf"/>
</dbReference>
<dbReference type="RefSeq" id="WP_146318931.1">
    <property type="nucleotide sequence ID" value="NZ_VCQV01000028.1"/>
</dbReference>
<dbReference type="EMBL" id="VCQV01000028">
    <property type="protein sequence ID" value="TWP34421.1"/>
    <property type="molecule type" value="Genomic_DNA"/>
</dbReference>
<protein>
    <submittedName>
        <fullName evidence="1">VWA domain-containing protein</fullName>
    </submittedName>
</protein>
<evidence type="ECO:0000313" key="2">
    <source>
        <dbReference type="Proteomes" id="UP000320244"/>
    </source>
</evidence>
<dbReference type="Proteomes" id="UP000320244">
    <property type="component" value="Unassembled WGS sequence"/>
</dbReference>
<keyword evidence="2" id="KW-1185">Reference proteome</keyword>
<evidence type="ECO:0000313" key="1">
    <source>
        <dbReference type="EMBL" id="TWP34421.1"/>
    </source>
</evidence>
<dbReference type="OrthoDB" id="5189034at2"/>
<proteinExistence type="predicted"/>
<gene>
    <name evidence="1" type="ORF">FGL98_17785</name>
</gene>
<dbReference type="AlphaFoldDB" id="A0A563DWS7"/>
<comment type="caution">
    <text evidence="1">The sequence shown here is derived from an EMBL/GenBank/DDBJ whole genome shotgun (WGS) entry which is preliminary data.</text>
</comment>
<organism evidence="1 2">
    <name type="scientific">Leekyejoonella antrihumi</name>
    <dbReference type="NCBI Taxonomy" id="1660198"/>
    <lineage>
        <taxon>Bacteria</taxon>
        <taxon>Bacillati</taxon>
        <taxon>Actinomycetota</taxon>
        <taxon>Actinomycetes</taxon>
        <taxon>Micrococcales</taxon>
        <taxon>Dermacoccaceae</taxon>
        <taxon>Leekyejoonella</taxon>
    </lineage>
</organism>
<reference evidence="1 2" key="1">
    <citation type="submission" date="2019-05" db="EMBL/GenBank/DDBJ databases">
        <authorList>
            <person name="Lee S.D."/>
        </authorList>
    </citation>
    <scope>NUCLEOTIDE SEQUENCE [LARGE SCALE GENOMIC DNA]</scope>
    <source>
        <strain evidence="1 2">C5-26</strain>
    </source>
</reference>
<reference evidence="1 2" key="2">
    <citation type="submission" date="2019-08" db="EMBL/GenBank/DDBJ databases">
        <title>Jejuicoccus antrihumi gen. nov., sp. nov., a new member of the family Dermacoccaceae isolated from a cave.</title>
        <authorList>
            <person name="Schumann P."/>
            <person name="Kim I.S."/>
        </authorList>
    </citation>
    <scope>NUCLEOTIDE SEQUENCE [LARGE SCALE GENOMIC DNA]</scope>
    <source>
        <strain evidence="1 2">C5-26</strain>
    </source>
</reference>
<name>A0A563DWS7_9MICO</name>
<sequence>MSAKKAWCGVAARSNLGMHGIGERGSNFTPAPPPATVSSTDRAKAITLPALTGAPAQEIARRAQKVVLAFLVDRSGSMYSAWGGDPSDVCGAAAETLLSLARRSGGGRAVIVPWGTEAPAQLVCGPHDVRRNRRALHKALREHSSLGGNDMPAALRRTDDVMPELAVDEIPLAFILTDGVEDVTPAMHEAIASLPHGCVHMVLIDRMHWCTPVMEANWRTVSFGSFSRIEHLDVSTMAHQLGIIYAHALGLSLPVVPSHRGKKY</sequence>
<dbReference type="Gene3D" id="3.40.50.410">
    <property type="entry name" value="von Willebrand factor, type A domain"/>
    <property type="match status" value="1"/>
</dbReference>
<dbReference type="SUPFAM" id="SSF53300">
    <property type="entry name" value="vWA-like"/>
    <property type="match status" value="1"/>
</dbReference>